<gene>
    <name evidence="2" type="ORF">GNZ13_08220</name>
</gene>
<evidence type="ECO:0000313" key="2">
    <source>
        <dbReference type="EMBL" id="NPT54594.1"/>
    </source>
</evidence>
<protein>
    <recommendedName>
        <fullName evidence="4">TrfA protein</fullName>
    </recommendedName>
</protein>
<keyword evidence="3" id="KW-1185">Reference proteome</keyword>
<evidence type="ECO:0008006" key="4">
    <source>
        <dbReference type="Google" id="ProtNLM"/>
    </source>
</evidence>
<sequence length="305" mass="34559">MSALQTELPTSWPELKLPHGLGKNFITAHTLARCAIFSTQAWSRLSPRPKYPERKQLATTETSGITVFQTAGEQLDQGDADVFHELLRRVFVEGGNTRGEHHVRFNRGEFLRALGRARGGTTGERLDASLNRLYEARFEFDVPGLFKGKSSLILNIYSRETDSTKDFDYDVLLDVSLARLFPKTQWTLLRRRERDKLIDPLAKGVHAYYSTHKAPYPMKAETLQNLMGRESMQPSKWRIALRTALEAVQKATGWTRCALEYAENTRTWMVFVEKGVTAKTSSEAAKQKVDAPADNAFADDPYDDI</sequence>
<feature type="region of interest" description="Disordered" evidence="1">
    <location>
        <begin position="282"/>
        <end position="305"/>
    </location>
</feature>
<dbReference type="RefSeq" id="WP_172162191.1">
    <property type="nucleotide sequence ID" value="NZ_WOEZ01000041.1"/>
</dbReference>
<reference evidence="2 3" key="1">
    <citation type="submission" date="2019-11" db="EMBL/GenBank/DDBJ databases">
        <title>Metabolism of dissolved organic matter in forest soils.</title>
        <authorList>
            <person name="Cyle K.T."/>
            <person name="Wilhelm R.C."/>
            <person name="Martinez C.E."/>
        </authorList>
    </citation>
    <scope>NUCLEOTIDE SEQUENCE [LARGE SCALE GENOMIC DNA]</scope>
    <source>
        <strain evidence="2 3">5N</strain>
    </source>
</reference>
<comment type="caution">
    <text evidence="2">The sequence shown here is derived from an EMBL/GenBank/DDBJ whole genome shotgun (WGS) entry which is preliminary data.</text>
</comment>
<dbReference type="InterPro" id="IPR010751">
    <property type="entry name" value="TrfA"/>
</dbReference>
<dbReference type="AlphaFoldDB" id="A0A972NL49"/>
<name>A0A972NL49_9BURK</name>
<organism evidence="2 3">
    <name type="scientific">Paraburkholderia elongata</name>
    <dbReference type="NCBI Taxonomy" id="2675747"/>
    <lineage>
        <taxon>Bacteria</taxon>
        <taxon>Pseudomonadati</taxon>
        <taxon>Pseudomonadota</taxon>
        <taxon>Betaproteobacteria</taxon>
        <taxon>Burkholderiales</taxon>
        <taxon>Burkholderiaceae</taxon>
        <taxon>Paraburkholderia</taxon>
    </lineage>
</organism>
<dbReference type="Pfam" id="PF07042">
    <property type="entry name" value="TrfA"/>
    <property type="match status" value="1"/>
</dbReference>
<evidence type="ECO:0000256" key="1">
    <source>
        <dbReference type="SAM" id="MobiDB-lite"/>
    </source>
</evidence>
<dbReference type="EMBL" id="WOEZ01000041">
    <property type="protein sequence ID" value="NPT54594.1"/>
    <property type="molecule type" value="Genomic_DNA"/>
</dbReference>
<dbReference type="Proteomes" id="UP000655523">
    <property type="component" value="Unassembled WGS sequence"/>
</dbReference>
<evidence type="ECO:0000313" key="3">
    <source>
        <dbReference type="Proteomes" id="UP000655523"/>
    </source>
</evidence>
<accession>A0A972NL49</accession>
<proteinExistence type="predicted"/>